<dbReference type="PRINTS" id="PR00371">
    <property type="entry name" value="FPNCR"/>
</dbReference>
<dbReference type="EMBL" id="LAPT01000032">
    <property type="protein sequence ID" value="PXF31838.1"/>
    <property type="molecule type" value="Genomic_DNA"/>
</dbReference>
<dbReference type="Gene3D" id="2.40.30.10">
    <property type="entry name" value="Translation factors"/>
    <property type="match status" value="1"/>
</dbReference>
<dbReference type="InterPro" id="IPR039261">
    <property type="entry name" value="FNR_nucleotide-bd"/>
</dbReference>
<dbReference type="PROSITE" id="PS51384">
    <property type="entry name" value="FAD_FR"/>
    <property type="match status" value="1"/>
</dbReference>
<dbReference type="RefSeq" id="WP_110186836.1">
    <property type="nucleotide sequence ID" value="NZ_CP177354.1"/>
</dbReference>
<organism evidence="3 4">
    <name type="scientific">Pokkaliibacter plantistimulans</name>
    <dbReference type="NCBI Taxonomy" id="1635171"/>
    <lineage>
        <taxon>Bacteria</taxon>
        <taxon>Pseudomonadati</taxon>
        <taxon>Pseudomonadota</taxon>
        <taxon>Gammaproteobacteria</taxon>
        <taxon>Oceanospirillales</taxon>
        <taxon>Balneatrichaceae</taxon>
        <taxon>Pokkaliibacter</taxon>
    </lineage>
</organism>
<dbReference type="Pfam" id="PF00175">
    <property type="entry name" value="NAD_binding_1"/>
    <property type="match status" value="1"/>
</dbReference>
<dbReference type="Proteomes" id="UP000248090">
    <property type="component" value="Unassembled WGS sequence"/>
</dbReference>
<dbReference type="PANTHER" id="PTHR47354:SF5">
    <property type="entry name" value="PROTEIN RFBI"/>
    <property type="match status" value="1"/>
</dbReference>
<dbReference type="Gene3D" id="3.40.50.80">
    <property type="entry name" value="Nucleotide-binding domain of ferredoxin-NADP reductase (FNR) module"/>
    <property type="match status" value="1"/>
</dbReference>
<protein>
    <recommendedName>
        <fullName evidence="2">FAD-binding FR-type domain-containing protein</fullName>
    </recommendedName>
</protein>
<feature type="domain" description="FAD-binding FR-type" evidence="2">
    <location>
        <begin position="2"/>
        <end position="107"/>
    </location>
</feature>
<dbReference type="SUPFAM" id="SSF52343">
    <property type="entry name" value="Ferredoxin reductase-like, C-terminal NADP-linked domain"/>
    <property type="match status" value="1"/>
</dbReference>
<dbReference type="SUPFAM" id="SSF63380">
    <property type="entry name" value="Riboflavin synthase domain-like"/>
    <property type="match status" value="1"/>
</dbReference>
<gene>
    <name evidence="3" type="ORF">WH50_07880</name>
</gene>
<evidence type="ECO:0000313" key="3">
    <source>
        <dbReference type="EMBL" id="PXF31838.1"/>
    </source>
</evidence>
<comment type="caution">
    <text evidence="3">The sequence shown here is derived from an EMBL/GenBank/DDBJ whole genome shotgun (WGS) entry which is preliminary data.</text>
</comment>
<keyword evidence="4" id="KW-1185">Reference proteome</keyword>
<dbReference type="InterPro" id="IPR001709">
    <property type="entry name" value="Flavoprot_Pyr_Nucl_cyt_Rdtase"/>
</dbReference>
<dbReference type="PANTHER" id="PTHR47354">
    <property type="entry name" value="NADH OXIDOREDUCTASE HCR"/>
    <property type="match status" value="1"/>
</dbReference>
<proteinExistence type="predicted"/>
<reference evidence="3 4" key="1">
    <citation type="submission" date="2015-03" db="EMBL/GenBank/DDBJ databases">
        <authorList>
            <person name="Krishnan R."/>
            <person name="Midha S."/>
            <person name="Patil P.B."/>
            <person name="Rameshkumar N."/>
        </authorList>
    </citation>
    <scope>NUCLEOTIDE SEQUENCE [LARGE SCALE GENOMIC DNA]</scope>
    <source>
        <strain evidence="3 4">L1E11</strain>
    </source>
</reference>
<evidence type="ECO:0000313" key="4">
    <source>
        <dbReference type="Proteomes" id="UP000248090"/>
    </source>
</evidence>
<dbReference type="PRINTS" id="PR00410">
    <property type="entry name" value="PHEHYDRXLASE"/>
</dbReference>
<accession>A0ABX5M280</accession>
<dbReference type="InterPro" id="IPR017927">
    <property type="entry name" value="FAD-bd_FR_type"/>
</dbReference>
<dbReference type="InterPro" id="IPR050415">
    <property type="entry name" value="MRET"/>
</dbReference>
<evidence type="ECO:0000259" key="2">
    <source>
        <dbReference type="PROSITE" id="PS51384"/>
    </source>
</evidence>
<dbReference type="InterPro" id="IPR001433">
    <property type="entry name" value="OxRdtase_FAD/NAD-bd"/>
</dbReference>
<evidence type="ECO:0000256" key="1">
    <source>
        <dbReference type="ARBA" id="ARBA00034078"/>
    </source>
</evidence>
<dbReference type="InterPro" id="IPR008333">
    <property type="entry name" value="Cbr1-like_FAD-bd_dom"/>
</dbReference>
<name>A0ABX5M280_9GAMM</name>
<dbReference type="InterPro" id="IPR017938">
    <property type="entry name" value="Riboflavin_synthase-like_b-brl"/>
</dbReference>
<dbReference type="Pfam" id="PF00970">
    <property type="entry name" value="FAD_binding_6"/>
    <property type="match status" value="1"/>
</dbReference>
<comment type="cofactor">
    <cofactor evidence="1">
        <name>[2Fe-2S] cluster</name>
        <dbReference type="ChEBI" id="CHEBI:190135"/>
    </cofactor>
</comment>
<sequence>MPSPITINLVARETLSERTLKLVFQRADNEPIVYEPGQFFSLHIPTATGQVTRSYSVATLTDNIHANMELEIAATCLDNGQASDYFMHAPLGAELTMTGPFGALTLPEQLPKRLLLIGTGTGVAPYRSMLPLLSRRMKVQPDTQVILLMGVRQPEELLYGDDFIHFAKRQQNFQLLACYSRLPVDAHLHDFERQGRLLQHLNELEPTAEQDLVYVCGHPAMVDDVWAYMKQRHFSVRQVKREKYLLSAAAASTGG</sequence>